<accession>A0A316W972</accession>
<reference evidence="3 4" key="1">
    <citation type="journal article" date="2018" name="Mol. Biol. Evol.">
        <title>Broad Genomic Sampling Reveals a Smut Pathogenic Ancestry of the Fungal Clade Ustilaginomycotina.</title>
        <authorList>
            <person name="Kijpornyongpan T."/>
            <person name="Mondo S.J."/>
            <person name="Barry K."/>
            <person name="Sandor L."/>
            <person name="Lee J."/>
            <person name="Lipzen A."/>
            <person name="Pangilinan J."/>
            <person name="LaButti K."/>
            <person name="Hainaut M."/>
            <person name="Henrissat B."/>
            <person name="Grigoriev I.V."/>
            <person name="Spatafora J.W."/>
            <person name="Aime M.C."/>
        </authorList>
    </citation>
    <scope>NUCLEOTIDE SEQUENCE [LARGE SCALE GENOMIC DNA]</scope>
    <source>
        <strain evidence="3 4">MCA 4658</strain>
    </source>
</reference>
<keyword evidence="2" id="KW-0732">Signal</keyword>
<dbReference type="EMBL" id="KZ819351">
    <property type="protein sequence ID" value="PWN46382.1"/>
    <property type="molecule type" value="Genomic_DNA"/>
</dbReference>
<dbReference type="Proteomes" id="UP000245783">
    <property type="component" value="Unassembled WGS sequence"/>
</dbReference>
<protein>
    <submittedName>
        <fullName evidence="3">Uncharacterized protein</fullName>
    </submittedName>
</protein>
<organism evidence="3 4">
    <name type="scientific">Ceraceosorus guamensis</name>
    <dbReference type="NCBI Taxonomy" id="1522189"/>
    <lineage>
        <taxon>Eukaryota</taxon>
        <taxon>Fungi</taxon>
        <taxon>Dikarya</taxon>
        <taxon>Basidiomycota</taxon>
        <taxon>Ustilaginomycotina</taxon>
        <taxon>Exobasidiomycetes</taxon>
        <taxon>Ceraceosorales</taxon>
        <taxon>Ceraceosoraceae</taxon>
        <taxon>Ceraceosorus</taxon>
    </lineage>
</organism>
<feature type="chain" id="PRO_5016275494" evidence="2">
    <location>
        <begin position="21"/>
        <end position="198"/>
    </location>
</feature>
<keyword evidence="4" id="KW-1185">Reference proteome</keyword>
<gene>
    <name evidence="3" type="ORF">IE81DRAFT_338801</name>
</gene>
<evidence type="ECO:0000256" key="2">
    <source>
        <dbReference type="SAM" id="SignalP"/>
    </source>
</evidence>
<evidence type="ECO:0000313" key="3">
    <source>
        <dbReference type="EMBL" id="PWN46382.1"/>
    </source>
</evidence>
<sequence length="198" mass="21219">MVDPLVIVVAAALVITDAQALPSYIEDRFPQSTMLAMRSPSGVGASREIEAGLHSISPVEGHIAASKGLRRTDKFKDLHYLKQESKQGRTVASLREGARGAEVSGEEQSRDPLGIARPLRQESDEYDWEGVEPQLKSLAVASPRLKVGSRKSSVAVPTSFNESENENSKSLVRGLSDLSRKAPKRASSGQGPSAHSSS</sequence>
<feature type="region of interest" description="Disordered" evidence="1">
    <location>
        <begin position="89"/>
        <end position="126"/>
    </location>
</feature>
<evidence type="ECO:0000256" key="1">
    <source>
        <dbReference type="SAM" id="MobiDB-lite"/>
    </source>
</evidence>
<dbReference type="GeneID" id="37037422"/>
<dbReference type="InParanoid" id="A0A316W972"/>
<feature type="signal peptide" evidence="2">
    <location>
        <begin position="1"/>
        <end position="20"/>
    </location>
</feature>
<dbReference type="OrthoDB" id="10401143at2759"/>
<dbReference type="RefSeq" id="XP_025373542.1">
    <property type="nucleotide sequence ID" value="XM_025515552.1"/>
</dbReference>
<feature type="compositionally biased region" description="Low complexity" evidence="1">
    <location>
        <begin position="186"/>
        <end position="198"/>
    </location>
</feature>
<name>A0A316W972_9BASI</name>
<evidence type="ECO:0000313" key="4">
    <source>
        <dbReference type="Proteomes" id="UP000245783"/>
    </source>
</evidence>
<dbReference type="AlphaFoldDB" id="A0A316W972"/>
<proteinExistence type="predicted"/>
<feature type="region of interest" description="Disordered" evidence="1">
    <location>
        <begin position="144"/>
        <end position="198"/>
    </location>
</feature>